<comment type="similarity">
    <text evidence="1">Belongs to the bacterial ribosomal protein bL28 family.</text>
</comment>
<dbReference type="AlphaFoldDB" id="A0AAU7QS39"/>
<gene>
    <name evidence="4" type="ORF">ABPD24_00455</name>
</gene>
<dbReference type="Gene3D" id="2.30.170.40">
    <property type="entry name" value="Ribosomal protein L28/L24"/>
    <property type="match status" value="1"/>
</dbReference>
<sequence length="67" mass="8101">MKICYFSNKRNIIGNKISKSKNKNKRKFKVNFKKKIKIFSKIKNKWIKINISCSGFRTLKKKNINYE</sequence>
<dbReference type="EMBL" id="CP157897">
    <property type="protein sequence ID" value="XBT18777.1"/>
    <property type="molecule type" value="Genomic_DNA"/>
</dbReference>
<dbReference type="InterPro" id="IPR034704">
    <property type="entry name" value="Ribosomal_bL28/bL31-like_sf"/>
</dbReference>
<dbReference type="InterPro" id="IPR037147">
    <property type="entry name" value="Ribosomal_bL28_sf"/>
</dbReference>
<keyword evidence="2 4" id="KW-0689">Ribosomal protein</keyword>
<evidence type="ECO:0000256" key="1">
    <source>
        <dbReference type="ARBA" id="ARBA00008760"/>
    </source>
</evidence>
<name>A0AAU7QS39_9FLAO</name>
<reference evidence="4" key="1">
    <citation type="submission" date="2024-06" db="EMBL/GenBank/DDBJ databases">
        <title>Diversity, functionality, and evolutionary history of bacterial symbionts in false click beetles (Coleoptera, Throscidae).</title>
        <authorList>
            <person name="Wierz J.C."/>
            <person name="Malm H."/>
            <person name="Kaltenpoth M."/>
            <person name="Engl T."/>
        </authorList>
    </citation>
    <scope>NUCLEOTIDE SEQUENCE</scope>
    <source>
        <strain evidence="4">AspAUS03</strain>
    </source>
</reference>
<dbReference type="GO" id="GO:0005840">
    <property type="term" value="C:ribosome"/>
    <property type="evidence" value="ECO:0007669"/>
    <property type="project" value="UniProtKB-KW"/>
</dbReference>
<dbReference type="GO" id="GO:0003735">
    <property type="term" value="F:structural constituent of ribosome"/>
    <property type="evidence" value="ECO:0007669"/>
    <property type="project" value="InterPro"/>
</dbReference>
<evidence type="ECO:0000313" key="4">
    <source>
        <dbReference type="EMBL" id="XBT18777.1"/>
    </source>
</evidence>
<organism evidence="4">
    <name type="scientific">Candidatus Shikimatogenerans sp. AspAUS03</name>
    <dbReference type="NCBI Taxonomy" id="3158563"/>
    <lineage>
        <taxon>Bacteria</taxon>
        <taxon>Pseudomonadati</taxon>
        <taxon>Bacteroidota</taxon>
        <taxon>Flavobacteriia</taxon>
        <taxon>Flavobacteriales</taxon>
        <taxon>Candidatus Shikimatogenerans</taxon>
    </lineage>
</organism>
<dbReference type="SUPFAM" id="SSF143800">
    <property type="entry name" value="L28p-like"/>
    <property type="match status" value="1"/>
</dbReference>
<keyword evidence="3" id="KW-0687">Ribonucleoprotein</keyword>
<dbReference type="Pfam" id="PF00830">
    <property type="entry name" value="Ribosomal_L28"/>
    <property type="match status" value="1"/>
</dbReference>
<evidence type="ECO:0000256" key="2">
    <source>
        <dbReference type="ARBA" id="ARBA00022980"/>
    </source>
</evidence>
<accession>A0AAU7QS39</accession>
<proteinExistence type="inferred from homology"/>
<protein>
    <submittedName>
        <fullName evidence="4">L28 family ribosomal protein</fullName>
    </submittedName>
</protein>
<evidence type="ECO:0000256" key="3">
    <source>
        <dbReference type="ARBA" id="ARBA00023274"/>
    </source>
</evidence>
<dbReference type="GO" id="GO:1990904">
    <property type="term" value="C:ribonucleoprotein complex"/>
    <property type="evidence" value="ECO:0007669"/>
    <property type="project" value="UniProtKB-KW"/>
</dbReference>
<dbReference type="InterPro" id="IPR026569">
    <property type="entry name" value="Ribosomal_bL28"/>
</dbReference>